<gene>
    <name evidence="2" type="ORF">Ddye_022755</name>
</gene>
<dbReference type="PANTHER" id="PTHR45642">
    <property type="entry name" value="GDSL ESTERASE/LIPASE EXL3"/>
    <property type="match status" value="1"/>
</dbReference>
<evidence type="ECO:0000313" key="2">
    <source>
        <dbReference type="EMBL" id="KAK2640992.1"/>
    </source>
</evidence>
<organism evidence="2 3">
    <name type="scientific">Dipteronia dyeriana</name>
    <dbReference type="NCBI Taxonomy" id="168575"/>
    <lineage>
        <taxon>Eukaryota</taxon>
        <taxon>Viridiplantae</taxon>
        <taxon>Streptophyta</taxon>
        <taxon>Embryophyta</taxon>
        <taxon>Tracheophyta</taxon>
        <taxon>Spermatophyta</taxon>
        <taxon>Magnoliopsida</taxon>
        <taxon>eudicotyledons</taxon>
        <taxon>Gunneridae</taxon>
        <taxon>Pentapetalae</taxon>
        <taxon>rosids</taxon>
        <taxon>malvids</taxon>
        <taxon>Sapindales</taxon>
        <taxon>Sapindaceae</taxon>
        <taxon>Hippocastanoideae</taxon>
        <taxon>Acereae</taxon>
        <taxon>Dipteronia</taxon>
    </lineage>
</organism>
<dbReference type="Proteomes" id="UP001280121">
    <property type="component" value="Unassembled WGS sequence"/>
</dbReference>
<evidence type="ECO:0000313" key="3">
    <source>
        <dbReference type="Proteomes" id="UP001280121"/>
    </source>
</evidence>
<feature type="transmembrane region" description="Helical" evidence="1">
    <location>
        <begin position="6"/>
        <end position="24"/>
    </location>
</feature>
<reference evidence="2" key="1">
    <citation type="journal article" date="2023" name="Plant J.">
        <title>Genome sequences and population genomics provide insights into the demographic history, inbreeding, and mutation load of two 'living fossil' tree species of Dipteronia.</title>
        <authorList>
            <person name="Feng Y."/>
            <person name="Comes H.P."/>
            <person name="Chen J."/>
            <person name="Zhu S."/>
            <person name="Lu R."/>
            <person name="Zhang X."/>
            <person name="Li P."/>
            <person name="Qiu J."/>
            <person name="Olsen K.M."/>
            <person name="Qiu Y."/>
        </authorList>
    </citation>
    <scope>NUCLEOTIDE SEQUENCE</scope>
    <source>
        <strain evidence="2">KIB01</strain>
    </source>
</reference>
<proteinExistence type="predicted"/>
<comment type="caution">
    <text evidence="2">The sequence shown here is derived from an EMBL/GenBank/DDBJ whole genome shotgun (WGS) entry which is preliminary data.</text>
</comment>
<sequence length="121" mass="13146">MASTNLLAIIILQILMIINLFKIGNNKKLPSTILILGDSTMDTGNNNYITTVMKANHPPYGQNFPGHISTDRFSNGKLVLDFIASTTRIKEAAPLFLQPNLSDHELLSGVTFASAGSGWDN</sequence>
<dbReference type="AlphaFoldDB" id="A0AAD9TS50"/>
<keyword evidence="3" id="KW-1185">Reference proteome</keyword>
<keyword evidence="1" id="KW-1133">Transmembrane helix</keyword>
<dbReference type="InterPro" id="IPR050592">
    <property type="entry name" value="GDSL_lipolytic_enzyme"/>
</dbReference>
<keyword evidence="1" id="KW-0472">Membrane</keyword>
<accession>A0AAD9TS50</accession>
<evidence type="ECO:0008006" key="4">
    <source>
        <dbReference type="Google" id="ProtNLM"/>
    </source>
</evidence>
<dbReference type="Gene3D" id="3.40.50.1110">
    <property type="entry name" value="SGNH hydrolase"/>
    <property type="match status" value="1"/>
</dbReference>
<dbReference type="InterPro" id="IPR036514">
    <property type="entry name" value="SGNH_hydro_sf"/>
</dbReference>
<evidence type="ECO:0000256" key="1">
    <source>
        <dbReference type="SAM" id="Phobius"/>
    </source>
</evidence>
<dbReference type="EMBL" id="JANJYI010000007">
    <property type="protein sequence ID" value="KAK2640992.1"/>
    <property type="molecule type" value="Genomic_DNA"/>
</dbReference>
<name>A0AAD9TS50_9ROSI</name>
<dbReference type="PANTHER" id="PTHR45642:SF30">
    <property type="entry name" value="SGNH HYDROLASE-TYPE ESTERASE DOMAIN-CONTAINING PROTEIN"/>
    <property type="match status" value="1"/>
</dbReference>
<protein>
    <recommendedName>
        <fullName evidence="4">GDSL esterase/lipase</fullName>
    </recommendedName>
</protein>
<keyword evidence="1" id="KW-0812">Transmembrane</keyword>